<feature type="domain" description="MADF" evidence="2">
    <location>
        <begin position="10"/>
        <end position="101"/>
    </location>
</feature>
<dbReference type="PROSITE" id="PS51029">
    <property type="entry name" value="MADF"/>
    <property type="match status" value="1"/>
</dbReference>
<keyword evidence="4" id="KW-1185">Reference proteome</keyword>
<feature type="compositionally biased region" description="Acidic residues" evidence="1">
    <location>
        <begin position="100"/>
        <end position="109"/>
    </location>
</feature>
<feature type="region of interest" description="Disordered" evidence="1">
    <location>
        <begin position="73"/>
        <end position="92"/>
    </location>
</feature>
<protein>
    <recommendedName>
        <fullName evidence="2">MADF domain-containing protein</fullName>
    </recommendedName>
</protein>
<evidence type="ECO:0000259" key="2">
    <source>
        <dbReference type="PROSITE" id="PS51029"/>
    </source>
</evidence>
<proteinExistence type="predicted"/>
<accession>A0AAV2BKA7</accession>
<evidence type="ECO:0000313" key="3">
    <source>
        <dbReference type="EMBL" id="CAL1296678.1"/>
    </source>
</evidence>
<dbReference type="InterPro" id="IPR006578">
    <property type="entry name" value="MADF-dom"/>
</dbReference>
<feature type="compositionally biased region" description="Polar residues" evidence="1">
    <location>
        <begin position="83"/>
        <end position="92"/>
    </location>
</feature>
<dbReference type="PANTHER" id="PTHR21505:SF8">
    <property type="entry name" value="DPT-YFP REPRESSOR BY OVEREXPRESSION, ISOFORM D-RELATED"/>
    <property type="match status" value="1"/>
</dbReference>
<evidence type="ECO:0000256" key="1">
    <source>
        <dbReference type="SAM" id="MobiDB-lite"/>
    </source>
</evidence>
<dbReference type="Proteomes" id="UP001497382">
    <property type="component" value="Unassembled WGS sequence"/>
</dbReference>
<evidence type="ECO:0000313" key="4">
    <source>
        <dbReference type="Proteomes" id="UP001497382"/>
    </source>
</evidence>
<feature type="region of interest" description="Disordered" evidence="1">
    <location>
        <begin position="100"/>
        <end position="126"/>
    </location>
</feature>
<name>A0AAV2BKA7_9ARAC</name>
<dbReference type="AlphaFoldDB" id="A0AAV2BKA7"/>
<gene>
    <name evidence="3" type="ORF">LARSCL_LOCUS19907</name>
</gene>
<organism evidence="3 4">
    <name type="scientific">Larinioides sclopetarius</name>
    <dbReference type="NCBI Taxonomy" id="280406"/>
    <lineage>
        <taxon>Eukaryota</taxon>
        <taxon>Metazoa</taxon>
        <taxon>Ecdysozoa</taxon>
        <taxon>Arthropoda</taxon>
        <taxon>Chelicerata</taxon>
        <taxon>Arachnida</taxon>
        <taxon>Araneae</taxon>
        <taxon>Araneomorphae</taxon>
        <taxon>Entelegynae</taxon>
        <taxon>Araneoidea</taxon>
        <taxon>Araneidae</taxon>
        <taxon>Larinioides</taxon>
    </lineage>
</organism>
<sequence length="241" mass="28042">MISNRQFIVEVIQLYKQLPCLWKRTDLDYCDKNKREVAMEQLVDLFRTKYANADKDLVQKKITSLRGSYRKEYNKDCDEDSSESTNVPVNQKMEQIKIECEDDSNESADEPSASSSDTRWLQDSSPSRIKSQRFKWPKYRSRAEKVLDKISRKMDLSLEKQLVIKRKHDSFGEYLAEKLRSLEPNMAIYCQKIINDAIFLAETDNLNISSKIVTSLSNSTDMNSVTSEYVSDLETCFAHLE</sequence>
<dbReference type="SMART" id="SM00595">
    <property type="entry name" value="MADF"/>
    <property type="match status" value="1"/>
</dbReference>
<comment type="caution">
    <text evidence="3">The sequence shown here is derived from an EMBL/GenBank/DDBJ whole genome shotgun (WGS) entry which is preliminary data.</text>
</comment>
<dbReference type="EMBL" id="CAXIEN010000403">
    <property type="protein sequence ID" value="CAL1296678.1"/>
    <property type="molecule type" value="Genomic_DNA"/>
</dbReference>
<reference evidence="3 4" key="1">
    <citation type="submission" date="2024-04" db="EMBL/GenBank/DDBJ databases">
        <authorList>
            <person name="Rising A."/>
            <person name="Reimegard J."/>
            <person name="Sonavane S."/>
            <person name="Akerstrom W."/>
            <person name="Nylinder S."/>
            <person name="Hedman E."/>
            <person name="Kallberg Y."/>
        </authorList>
    </citation>
    <scope>NUCLEOTIDE SEQUENCE [LARGE SCALE GENOMIC DNA]</scope>
</reference>
<dbReference type="Pfam" id="PF10545">
    <property type="entry name" value="MADF_DNA_bdg"/>
    <property type="match status" value="1"/>
</dbReference>
<dbReference type="PANTHER" id="PTHR21505">
    <property type="entry name" value="MADF DOMAIN-CONTAINING PROTEIN-RELATED"/>
    <property type="match status" value="1"/>
</dbReference>